<dbReference type="Proteomes" id="UP000002193">
    <property type="component" value="Chromosome"/>
</dbReference>
<dbReference type="EMBL" id="AE015925">
    <property type="protein sequence ID" value="AAP05059.1"/>
    <property type="molecule type" value="Genomic_DNA"/>
</dbReference>
<protein>
    <submittedName>
        <fullName evidence="3">Uncharacterized protein</fullName>
    </submittedName>
</protein>
<dbReference type="HOGENOM" id="CLU_3150910_0_0_0"/>
<reference evidence="3 4" key="1">
    <citation type="journal article" date="2003" name="Nucleic Acids Res.">
        <title>Genome sequence of Chlamydophila caviae (Chlamydia psittaci GPIC): examining the role of niche-specific genes in the evolution of the Chlamydiaceae.</title>
        <authorList>
            <person name="Read T.D."/>
            <person name="Myers G.S.A."/>
            <person name="Brunham R.C."/>
            <person name="Nelson W.C."/>
            <person name="Paulsen I.T."/>
            <person name="Heidelberg J.F."/>
            <person name="Holtzapple E.K."/>
            <person name="Khouri H.M."/>
            <person name="Federova N.B."/>
            <person name="Carty H.A."/>
            <person name="Umayam L.A."/>
            <person name="Haft D.H."/>
            <person name="Peterson J.D."/>
            <person name="Beanan M.J."/>
            <person name="White O."/>
            <person name="Salzberg S.L."/>
            <person name="Hsia R.-C."/>
            <person name="McClarty G."/>
            <person name="Rank R.G."/>
            <person name="Bavoil P.M."/>
            <person name="Fraser C.M."/>
        </authorList>
    </citation>
    <scope>NUCLEOTIDE SEQUENCE [LARGE SCALE GENOMIC DNA]</scope>
    <source>
        <strain evidence="4">ATCC VR-813 / DSM 19441 / 03DC25 / GPIC</strain>
    </source>
</reference>
<gene>
    <name evidence="3" type="ordered locus">CCA_00310</name>
</gene>
<feature type="region of interest" description="Disordered" evidence="1">
    <location>
        <begin position="28"/>
        <end position="48"/>
    </location>
</feature>
<evidence type="ECO:0000256" key="2">
    <source>
        <dbReference type="SAM" id="SignalP"/>
    </source>
</evidence>
<evidence type="ECO:0000313" key="3">
    <source>
        <dbReference type="EMBL" id="AAP05059.1"/>
    </source>
</evidence>
<dbReference type="KEGG" id="cca:CCA_00310"/>
<keyword evidence="4" id="KW-1185">Reference proteome</keyword>
<evidence type="ECO:0000313" key="4">
    <source>
        <dbReference type="Proteomes" id="UP000002193"/>
    </source>
</evidence>
<organism evidence="3 4">
    <name type="scientific">Chlamydia caviae (strain ATCC VR-813 / DSM 19441 / 03DC25 / GPIC)</name>
    <name type="common">Chlamydophila caviae</name>
    <dbReference type="NCBI Taxonomy" id="227941"/>
    <lineage>
        <taxon>Bacteria</taxon>
        <taxon>Pseudomonadati</taxon>
        <taxon>Chlamydiota</taxon>
        <taxon>Chlamydiia</taxon>
        <taxon>Chlamydiales</taxon>
        <taxon>Chlamydiaceae</taxon>
        <taxon>Chlamydia/Chlamydophila group</taxon>
        <taxon>Chlamydia</taxon>
    </lineage>
</organism>
<dbReference type="STRING" id="227941.CCA_00310"/>
<sequence length="48" mass="5287">MKKILCILCFCSLLPVSTVFSVEEVQEEETEQPAPSPAVCPFKVEEAS</sequence>
<feature type="signal peptide" evidence="2">
    <location>
        <begin position="1"/>
        <end position="21"/>
    </location>
</feature>
<keyword evidence="2" id="KW-0732">Signal</keyword>
<dbReference type="AlphaFoldDB" id="Q823U5"/>
<dbReference type="RefSeq" id="WP_011006277.1">
    <property type="nucleotide sequence ID" value="NC_003361.3"/>
</dbReference>
<proteinExistence type="predicted"/>
<name>Q823U5_CHLCV</name>
<feature type="chain" id="PRO_5004298555" evidence="2">
    <location>
        <begin position="22"/>
        <end position="48"/>
    </location>
</feature>
<evidence type="ECO:0000256" key="1">
    <source>
        <dbReference type="SAM" id="MobiDB-lite"/>
    </source>
</evidence>
<accession>Q823U5</accession>